<dbReference type="SUPFAM" id="SSF52317">
    <property type="entry name" value="Class I glutamine amidotransferase-like"/>
    <property type="match status" value="1"/>
</dbReference>
<organism evidence="2 4">
    <name type="scientific">Trichococcus ilyis</name>
    <dbReference type="NCBI Taxonomy" id="640938"/>
    <lineage>
        <taxon>Bacteria</taxon>
        <taxon>Bacillati</taxon>
        <taxon>Bacillota</taxon>
        <taxon>Bacilli</taxon>
        <taxon>Lactobacillales</taxon>
        <taxon>Carnobacteriaceae</taxon>
        <taxon>Trichococcus</taxon>
    </lineage>
</organism>
<dbReference type="Pfam" id="PF00117">
    <property type="entry name" value="GATase"/>
    <property type="match status" value="1"/>
</dbReference>
<evidence type="ECO:0000313" key="4">
    <source>
        <dbReference type="Proteomes" id="UP000076878"/>
    </source>
</evidence>
<name>A0A143Z6W1_9LACT</name>
<dbReference type="AlphaFoldDB" id="A0A143Z6W1"/>
<dbReference type="InterPro" id="IPR029062">
    <property type="entry name" value="Class_I_gatase-like"/>
</dbReference>
<evidence type="ECO:0000313" key="5">
    <source>
        <dbReference type="Proteomes" id="UP000199280"/>
    </source>
</evidence>
<dbReference type="GO" id="GO:0005829">
    <property type="term" value="C:cytosol"/>
    <property type="evidence" value="ECO:0007669"/>
    <property type="project" value="TreeGrafter"/>
</dbReference>
<dbReference type="Proteomes" id="UP000199280">
    <property type="component" value="Unassembled WGS sequence"/>
</dbReference>
<dbReference type="PANTHER" id="PTHR42695">
    <property type="entry name" value="GLUTAMINE AMIDOTRANSFERASE YLR126C-RELATED"/>
    <property type="match status" value="1"/>
</dbReference>
<dbReference type="RefSeq" id="WP_068624025.1">
    <property type="nucleotide sequence ID" value="NZ_FJNB01000020.1"/>
</dbReference>
<keyword evidence="2" id="KW-0315">Glutamine amidotransferase</keyword>
<gene>
    <name evidence="3" type="ORF">SAMN05216375_13124</name>
    <name evidence="2" type="ORF">TR210_2346</name>
</gene>
<dbReference type="InterPro" id="IPR017926">
    <property type="entry name" value="GATASE"/>
</dbReference>
<evidence type="ECO:0000313" key="2">
    <source>
        <dbReference type="EMBL" id="CZR06703.1"/>
    </source>
</evidence>
<accession>A0A143Z6W1</accession>
<dbReference type="STRING" id="640938.TR210_2346"/>
<keyword evidence="2" id="KW-0808">Transferase</keyword>
<proteinExistence type="predicted"/>
<feature type="domain" description="Glutamine amidotransferase" evidence="1">
    <location>
        <begin position="22"/>
        <end position="181"/>
    </location>
</feature>
<dbReference type="GO" id="GO:0016740">
    <property type="term" value="F:transferase activity"/>
    <property type="evidence" value="ECO:0007669"/>
    <property type="project" value="UniProtKB-KW"/>
</dbReference>
<dbReference type="InterPro" id="IPR044992">
    <property type="entry name" value="ChyE-like"/>
</dbReference>
<keyword evidence="5" id="KW-1185">Reference proteome</keyword>
<dbReference type="FunFam" id="3.40.50.880:FF:000033">
    <property type="entry name" value="Glutamine amidotransferase class-I"/>
    <property type="match status" value="1"/>
</dbReference>
<reference evidence="2 4" key="1">
    <citation type="submission" date="2016-02" db="EMBL/GenBank/DDBJ databases">
        <authorList>
            <person name="Wen L."/>
            <person name="He K."/>
            <person name="Yang H."/>
        </authorList>
    </citation>
    <scope>NUCLEOTIDE SEQUENCE [LARGE SCALE GENOMIC DNA]</scope>
    <source>
        <strain evidence="2">Trichococcus_R210</strain>
    </source>
</reference>
<dbReference type="Gene3D" id="3.40.50.880">
    <property type="match status" value="1"/>
</dbReference>
<dbReference type="CDD" id="cd01741">
    <property type="entry name" value="GATase1_1"/>
    <property type="match status" value="1"/>
</dbReference>
<dbReference type="PROSITE" id="PS51273">
    <property type="entry name" value="GATASE_TYPE_1"/>
    <property type="match status" value="1"/>
</dbReference>
<evidence type="ECO:0000259" key="1">
    <source>
        <dbReference type="Pfam" id="PF00117"/>
    </source>
</evidence>
<dbReference type="Proteomes" id="UP000076878">
    <property type="component" value="Unassembled WGS sequence"/>
</dbReference>
<evidence type="ECO:0000313" key="3">
    <source>
        <dbReference type="EMBL" id="SEJ85139.1"/>
    </source>
</evidence>
<protein>
    <submittedName>
        <fullName evidence="2 3">Glutamine amidotransferase</fullName>
    </submittedName>
</protein>
<dbReference type="OrthoDB" id="9807137at2"/>
<dbReference type="EMBL" id="FNYT01000031">
    <property type="protein sequence ID" value="SEJ85139.1"/>
    <property type="molecule type" value="Genomic_DNA"/>
</dbReference>
<sequence>MKIAILQHVAFEGPAEIENWCRQTRAEYKIYRIFQGDPLPSAEETDFLVILGGPMSVLDELPWLEQERQLIRAFISQGKPVFGVCLGGQQIAKALGAAIFQGADREAGWLPIRTMGSTAVGDLPEELVVFHWHGEQFGLPEGAERLFASEVCANQGFVYNGNVIGLQFHFESTQESIESILQNDAAFLDGSAHTQTAAEIRNQPIPASNREVLYRLLDRLKASVPDRKG</sequence>
<dbReference type="EMBL" id="FJNB01000020">
    <property type="protein sequence ID" value="CZR06703.1"/>
    <property type="molecule type" value="Genomic_DNA"/>
</dbReference>
<reference evidence="3 5" key="2">
    <citation type="submission" date="2016-10" db="EMBL/GenBank/DDBJ databases">
        <authorList>
            <person name="Varghese N."/>
            <person name="Submissions S."/>
        </authorList>
    </citation>
    <scope>NUCLEOTIDE SEQUENCE [LARGE SCALE GENOMIC DNA]</scope>
    <source>
        <strain evidence="3 5">DSM 22150</strain>
    </source>
</reference>
<dbReference type="PANTHER" id="PTHR42695:SF5">
    <property type="entry name" value="GLUTAMINE AMIDOTRANSFERASE YLR126C-RELATED"/>
    <property type="match status" value="1"/>
</dbReference>